<dbReference type="EMBL" id="LSMT01000100">
    <property type="protein sequence ID" value="PFX27564.1"/>
    <property type="molecule type" value="Genomic_DNA"/>
</dbReference>
<dbReference type="Pfam" id="PF07546">
    <property type="entry name" value="EMI"/>
    <property type="match status" value="1"/>
</dbReference>
<organism evidence="8 9">
    <name type="scientific">Stylophora pistillata</name>
    <name type="common">Smooth cauliflower coral</name>
    <dbReference type="NCBI Taxonomy" id="50429"/>
    <lineage>
        <taxon>Eukaryota</taxon>
        <taxon>Metazoa</taxon>
        <taxon>Cnidaria</taxon>
        <taxon>Anthozoa</taxon>
        <taxon>Hexacorallia</taxon>
        <taxon>Scleractinia</taxon>
        <taxon>Astrocoeniina</taxon>
        <taxon>Pocilloporidae</taxon>
        <taxon>Stylophora</taxon>
    </lineage>
</organism>
<comment type="caution">
    <text evidence="8">The sequence shown here is derived from an EMBL/GenBank/DDBJ whole genome shotgun (WGS) entry which is preliminary data.</text>
</comment>
<dbReference type="PANTHER" id="PTHR15427:SF50">
    <property type="entry name" value="COMPLEMENT C1Q TUMOR NECROSIS FACTOR-RELATED PROTEIN 2-LIKE"/>
    <property type="match status" value="1"/>
</dbReference>
<feature type="compositionally biased region" description="Pro residues" evidence="5">
    <location>
        <begin position="216"/>
        <end position="227"/>
    </location>
</feature>
<dbReference type="GO" id="GO:0005581">
    <property type="term" value="C:collagen trimer"/>
    <property type="evidence" value="ECO:0007669"/>
    <property type="project" value="UniProtKB-KW"/>
</dbReference>
<feature type="domain" description="EMI" evidence="7">
    <location>
        <begin position="97"/>
        <end position="172"/>
    </location>
</feature>
<evidence type="ECO:0000256" key="5">
    <source>
        <dbReference type="SAM" id="MobiDB-lite"/>
    </source>
</evidence>
<gene>
    <name evidence="8" type="primary">COL26A1</name>
    <name evidence="8" type="ORF">AWC38_SpisGene7715</name>
</gene>
<dbReference type="InterPro" id="IPR008160">
    <property type="entry name" value="Collagen"/>
</dbReference>
<evidence type="ECO:0000256" key="3">
    <source>
        <dbReference type="ARBA" id="ARBA00022729"/>
    </source>
</evidence>
<feature type="compositionally biased region" description="Gly residues" evidence="5">
    <location>
        <begin position="234"/>
        <end position="246"/>
    </location>
</feature>
<dbReference type="GO" id="GO:0005576">
    <property type="term" value="C:extracellular region"/>
    <property type="evidence" value="ECO:0007669"/>
    <property type="project" value="UniProtKB-SubCell"/>
</dbReference>
<sequence length="377" mass="39715">MQISKFKSCVFLILAFLGAVCGFRRSSSSYGIRPISLYGYSNPRARSQTAHHPANRLVLDPSNKLPLYKKTGQKRHHGKAPSPPKPGNQGDESKSSGGQYCIYQKPKQVTCNVAHMKRVTNRYKYYCGTQSQDKVCTGYRVSYRPVYKVEVRTVMVSVKDCCPGFTGPDCSQACFNCTKFLLWESRLSALEKRAGTSAAATISNDDVIFRGNTGPPGLPGPPGPPGRPGKRGEPGPGGSKGVGGSSQGPQGPKGQKGDSGAPGPAMVVTGDPGPPGSPGQRGPSGPPGRKGEPGKSVQGPIGLRGPPGPSGEPGRPGIGTSPEELSVLREQIKQLSAIVKDLDEKISRCECSSGTSRLSVNEKETVTALPLFATPAR</sequence>
<evidence type="ECO:0000256" key="4">
    <source>
        <dbReference type="ARBA" id="ARBA00023157"/>
    </source>
</evidence>
<dbReference type="OrthoDB" id="5978068at2759"/>
<keyword evidence="9" id="KW-1185">Reference proteome</keyword>
<proteinExistence type="predicted"/>
<dbReference type="Proteomes" id="UP000225706">
    <property type="component" value="Unassembled WGS sequence"/>
</dbReference>
<dbReference type="InterPro" id="IPR011489">
    <property type="entry name" value="EMI_domain"/>
</dbReference>
<evidence type="ECO:0000256" key="2">
    <source>
        <dbReference type="ARBA" id="ARBA00022525"/>
    </source>
</evidence>
<feature type="region of interest" description="Disordered" evidence="5">
    <location>
        <begin position="205"/>
        <end position="322"/>
    </location>
</feature>
<dbReference type="AlphaFoldDB" id="A0A2B4SA67"/>
<feature type="signal peptide" evidence="6">
    <location>
        <begin position="1"/>
        <end position="22"/>
    </location>
</feature>
<dbReference type="PANTHER" id="PTHR15427">
    <property type="entry name" value="EMILIN ELASTIN MICROFIBRIL INTERFACE-LOCATED PROTEIN ELASTIN MICROFIBRIL INTERFACER"/>
    <property type="match status" value="1"/>
</dbReference>
<evidence type="ECO:0000313" key="9">
    <source>
        <dbReference type="Proteomes" id="UP000225706"/>
    </source>
</evidence>
<reference evidence="9" key="1">
    <citation type="journal article" date="2017" name="bioRxiv">
        <title>Comparative analysis of the genomes of Stylophora pistillata and Acropora digitifera provides evidence for extensive differences between species of corals.</title>
        <authorList>
            <person name="Voolstra C.R."/>
            <person name="Li Y."/>
            <person name="Liew Y.J."/>
            <person name="Baumgarten S."/>
            <person name="Zoccola D."/>
            <person name="Flot J.-F."/>
            <person name="Tambutte S."/>
            <person name="Allemand D."/>
            <person name="Aranda M."/>
        </authorList>
    </citation>
    <scope>NUCLEOTIDE SEQUENCE [LARGE SCALE GENOMIC DNA]</scope>
</reference>
<evidence type="ECO:0000259" key="7">
    <source>
        <dbReference type="PROSITE" id="PS51041"/>
    </source>
</evidence>
<dbReference type="Pfam" id="PF01391">
    <property type="entry name" value="Collagen"/>
    <property type="match status" value="1"/>
</dbReference>
<evidence type="ECO:0000256" key="6">
    <source>
        <dbReference type="SAM" id="SignalP"/>
    </source>
</evidence>
<dbReference type="InterPro" id="IPR050392">
    <property type="entry name" value="Collagen/C1q_domain"/>
</dbReference>
<dbReference type="PROSITE" id="PS51041">
    <property type="entry name" value="EMI"/>
    <property type="match status" value="1"/>
</dbReference>
<keyword evidence="8" id="KW-0176">Collagen</keyword>
<keyword evidence="2" id="KW-0964">Secreted</keyword>
<evidence type="ECO:0000313" key="8">
    <source>
        <dbReference type="EMBL" id="PFX27564.1"/>
    </source>
</evidence>
<comment type="subcellular location">
    <subcellularLocation>
        <location evidence="1">Secreted</location>
    </subcellularLocation>
</comment>
<accession>A0A2B4SA67</accession>
<name>A0A2B4SA67_STYPI</name>
<evidence type="ECO:0000256" key="1">
    <source>
        <dbReference type="ARBA" id="ARBA00004613"/>
    </source>
</evidence>
<feature type="region of interest" description="Disordered" evidence="5">
    <location>
        <begin position="68"/>
        <end position="95"/>
    </location>
</feature>
<feature type="chain" id="PRO_5012586507" evidence="6">
    <location>
        <begin position="23"/>
        <end position="377"/>
    </location>
</feature>
<protein>
    <submittedName>
        <fullName evidence="8">Collagen alpha-1(XXVI) chain</fullName>
    </submittedName>
</protein>
<keyword evidence="3 6" id="KW-0732">Signal</keyword>
<keyword evidence="4" id="KW-1015">Disulfide bond</keyword>